<gene>
    <name evidence="2" type="ORF">NRE15_13520</name>
</gene>
<evidence type="ECO:0000313" key="3">
    <source>
        <dbReference type="Proteomes" id="UP001315967"/>
    </source>
</evidence>
<accession>A0ABY5P657</accession>
<dbReference type="SMART" id="SM01264">
    <property type="entry name" value="M16C_associated"/>
    <property type="match status" value="1"/>
</dbReference>
<proteinExistence type="predicted"/>
<reference evidence="2 3" key="1">
    <citation type="submission" date="2022-08" db="EMBL/GenBank/DDBJ databases">
        <title>Aerococcaceae sp. nov isolated from spoiled eye mask.</title>
        <authorList>
            <person name="Zhou G."/>
            <person name="Xie X.-B."/>
            <person name="Shi Q.-S."/>
            <person name="Wang Y.-S."/>
            <person name="Wen X."/>
            <person name="Peng H."/>
            <person name="Yang X.-J."/>
            <person name="Tao H.-B."/>
            <person name="Huang X.-M."/>
        </authorList>
    </citation>
    <scope>NUCLEOTIDE SEQUENCE [LARGE SCALE GENOMIC DNA]</scope>
    <source>
        <strain evidence="3">DM20194951</strain>
    </source>
</reference>
<dbReference type="InterPro" id="IPR007863">
    <property type="entry name" value="Peptidase_M16_C"/>
</dbReference>
<protein>
    <submittedName>
        <fullName evidence="2">Insulinase family protein</fullName>
    </submittedName>
</protein>
<organism evidence="2 3">
    <name type="scientific">Fundicoccus culcitae</name>
    <dbReference type="NCBI Taxonomy" id="2969821"/>
    <lineage>
        <taxon>Bacteria</taxon>
        <taxon>Bacillati</taxon>
        <taxon>Bacillota</taxon>
        <taxon>Bacilli</taxon>
        <taxon>Lactobacillales</taxon>
        <taxon>Aerococcaceae</taxon>
        <taxon>Fundicoccus</taxon>
    </lineage>
</organism>
<dbReference type="InterPro" id="IPR055130">
    <property type="entry name" value="PreP_C"/>
</dbReference>
<dbReference type="Pfam" id="PF08367">
    <property type="entry name" value="M16C_assoc"/>
    <property type="match status" value="1"/>
</dbReference>
<dbReference type="SUPFAM" id="SSF63411">
    <property type="entry name" value="LuxS/MPP-like metallohydrolase"/>
    <property type="match status" value="4"/>
</dbReference>
<sequence length="964" mass="108527">MTFKLIDTHQFKDIQSNGEIYEHIETGAKVLFIENDDPNKAFNISFKTPPYSDNGIAHIIEHSVLNGSNKYPTKEPFVELIKGSLNTFTNAMTYPDQTMYPVASTNHSDFQNLVSVYLDAVFQPKLLENPQILAQEGWHYHLEDKDDDLIYKGVVYNEMKGAMGSPERAVYNHMKQQLYRDTFYQYESGGLPAAIPSLTQEEFVAFHNKYYHPSNSLTVFYGDFNQDLAFNALAEYFDGKTKPEETIDLKIDVSKPEVTDIKDTYSITEGDDPTGKDYLALAWHVSTVEEDLDNFGLEVLSEILLGNNQAPLKKALLEAEIGEAISGGFTEIGYPNAFTINAKNASVERLEDFKTVVHSTLLDLVKNGIPKELIEASLNSVAFDLRESTITESEPRGVINSIKAFSTWPYGESPYLLIDFSERIEKVRELAKNDYFEKLIENKLLNNDYRISIALTADPGKNDRLESQLNEELQQYKNTLTTEEVNQLVEETQSLIQRQETSDTAEALATIPTLTREDLSAEVHQNPIKTIDQEGGMTFYHADEFTSGIDYLSYYLDLSDIPAESYPVLSILSRLIGHLDTKNYTASELQTQIDTHTGGIIGSVSIFEATDGQVKPYFVLKGKALEGSLEKLTDLMAEILLNTQFTDVNEILKLIQSYLAGFERRIERSSHALAASRALSQVSASTKLQEYASGIDFFNYLKQARRWIKDNQAEIFIGGLTENFARLANATRFNVLFVGSKERFELIKHNVQNSLKDLKQAPITEKVTYEPGVRQKEAFVTAQDVNYVGLAAKTEQRIPYNGSTNVTTTLLRYDYLWNTIRVMGGAYGAMHSLSRTGNFVLSSYRDPNVGKTIDAYFKIPNFLEQTDLTETELTKIVIGTINELDQPLSAYDKGYIAFVREITGTTIAEFKQLKEEVIATTMEEINQKAAAYAAVLDNSTLAVIGNKAQIDAEANRFDVIYELY</sequence>
<dbReference type="InterPro" id="IPR013578">
    <property type="entry name" value="Peptidase_M16C_assoc"/>
</dbReference>
<name>A0ABY5P657_9LACT</name>
<evidence type="ECO:0000259" key="1">
    <source>
        <dbReference type="SMART" id="SM01264"/>
    </source>
</evidence>
<feature type="domain" description="Peptidase M16C associated" evidence="1">
    <location>
        <begin position="455"/>
        <end position="704"/>
    </location>
</feature>
<dbReference type="Pfam" id="PF00675">
    <property type="entry name" value="Peptidase_M16"/>
    <property type="match status" value="1"/>
</dbReference>
<dbReference type="Pfam" id="PF05193">
    <property type="entry name" value="Peptidase_M16_C"/>
    <property type="match status" value="1"/>
</dbReference>
<dbReference type="RefSeq" id="WP_313793386.1">
    <property type="nucleotide sequence ID" value="NZ_CP102453.1"/>
</dbReference>
<keyword evidence="3" id="KW-1185">Reference proteome</keyword>
<dbReference type="Pfam" id="PF22516">
    <property type="entry name" value="PreP_C"/>
    <property type="match status" value="1"/>
</dbReference>
<dbReference type="InterPro" id="IPR011765">
    <property type="entry name" value="Pept_M16_N"/>
</dbReference>
<dbReference type="PANTHER" id="PTHR43016:SF13">
    <property type="entry name" value="PRESEQUENCE PROTEASE, MITOCHONDRIAL"/>
    <property type="match status" value="1"/>
</dbReference>
<dbReference type="EMBL" id="CP102453">
    <property type="protein sequence ID" value="UUX33883.1"/>
    <property type="molecule type" value="Genomic_DNA"/>
</dbReference>
<dbReference type="Proteomes" id="UP001315967">
    <property type="component" value="Chromosome"/>
</dbReference>
<evidence type="ECO:0000313" key="2">
    <source>
        <dbReference type="EMBL" id="UUX33883.1"/>
    </source>
</evidence>
<dbReference type="InterPro" id="IPR011249">
    <property type="entry name" value="Metalloenz_LuxS/M16"/>
</dbReference>
<dbReference type="PANTHER" id="PTHR43016">
    <property type="entry name" value="PRESEQUENCE PROTEASE"/>
    <property type="match status" value="1"/>
</dbReference>
<dbReference type="Gene3D" id="3.30.830.10">
    <property type="entry name" value="Metalloenzyme, LuxS/M16 peptidase-like"/>
    <property type="match status" value="4"/>
</dbReference>